<dbReference type="Gene3D" id="1.10.443.10">
    <property type="entry name" value="Intergrase catalytic core"/>
    <property type="match status" value="1"/>
</dbReference>
<evidence type="ECO:0000256" key="2">
    <source>
        <dbReference type="ARBA" id="ARBA00023125"/>
    </source>
</evidence>
<dbReference type="InterPro" id="IPR050090">
    <property type="entry name" value="Tyrosine_recombinase_XerCD"/>
</dbReference>
<organism evidence="5 6">
    <name type="scientific">Brunnivagina elsteri CCALA 953</name>
    <dbReference type="NCBI Taxonomy" id="987040"/>
    <lineage>
        <taxon>Bacteria</taxon>
        <taxon>Bacillati</taxon>
        <taxon>Cyanobacteriota</taxon>
        <taxon>Cyanophyceae</taxon>
        <taxon>Nostocales</taxon>
        <taxon>Calotrichaceae</taxon>
        <taxon>Brunnivagina</taxon>
    </lineage>
</organism>
<gene>
    <name evidence="5" type="ORF">CK510_07995</name>
</gene>
<name>A0A2A2TME2_9CYAN</name>
<keyword evidence="2" id="KW-0238">DNA-binding</keyword>
<evidence type="ECO:0000259" key="4">
    <source>
        <dbReference type="PROSITE" id="PS51898"/>
    </source>
</evidence>
<dbReference type="InterPro" id="IPR010998">
    <property type="entry name" value="Integrase_recombinase_N"/>
</dbReference>
<evidence type="ECO:0000256" key="1">
    <source>
        <dbReference type="ARBA" id="ARBA00008857"/>
    </source>
</evidence>
<comment type="caution">
    <text evidence="5">The sequence shown here is derived from an EMBL/GenBank/DDBJ whole genome shotgun (WGS) entry which is preliminary data.</text>
</comment>
<dbReference type="InterPro" id="IPR011010">
    <property type="entry name" value="DNA_brk_join_enz"/>
</dbReference>
<protein>
    <submittedName>
        <fullName evidence="5">Integrase</fullName>
    </submittedName>
</protein>
<evidence type="ECO:0000313" key="5">
    <source>
        <dbReference type="EMBL" id="PAX58353.1"/>
    </source>
</evidence>
<dbReference type="OrthoDB" id="550438at2"/>
<dbReference type="InterPro" id="IPR013762">
    <property type="entry name" value="Integrase-like_cat_sf"/>
</dbReference>
<evidence type="ECO:0000313" key="6">
    <source>
        <dbReference type="Proteomes" id="UP000218238"/>
    </source>
</evidence>
<dbReference type="GO" id="GO:0003677">
    <property type="term" value="F:DNA binding"/>
    <property type="evidence" value="ECO:0007669"/>
    <property type="project" value="UniProtKB-KW"/>
</dbReference>
<proteinExistence type="inferred from homology"/>
<dbReference type="Gene3D" id="1.10.150.130">
    <property type="match status" value="1"/>
</dbReference>
<sequence>MPSEPIFGEIVKAELEACLDAPITRYFEAELRDDPDVLAQLLADKRNPNTKMAYEKDIKDFFLKMTACTPNRDSVLEFLHLQREQAVMVVLKYKALLISGGLREATINRRLAAIKSLAAMGRKLGVCDYSLEDVSGEKVRAYRDTRGVDYREIAKVSVVFDRETLLGKRNYAIFMLLWSNALRRGEISQLNVGDFDFYGRQLRILGKGQGTNDEFIELSAESGRAIAQWLIARGDMKDDAPMFTALDFRHEGHRLTGDGIYKIVRAAFEKAGIKKMMSPHRVRHSAITTILDETDGNIRKARKVSRHADVRTLMIYDDNRRKDQWQVSEMLAGLLKKES</sequence>
<dbReference type="GO" id="GO:0006310">
    <property type="term" value="P:DNA recombination"/>
    <property type="evidence" value="ECO:0007669"/>
    <property type="project" value="UniProtKB-KW"/>
</dbReference>
<dbReference type="PROSITE" id="PS51898">
    <property type="entry name" value="TYR_RECOMBINASE"/>
    <property type="match status" value="1"/>
</dbReference>
<dbReference type="AlphaFoldDB" id="A0A2A2TME2"/>
<reference evidence="5 6" key="1">
    <citation type="submission" date="2017-08" db="EMBL/GenBank/DDBJ databases">
        <title>Draft genome sequence of filamentous cyanobacterium Calothrix elsteri CCALA 953.</title>
        <authorList>
            <person name="Gagunashvili A.N."/>
            <person name="Elster J."/>
            <person name="Andresson O.S."/>
        </authorList>
    </citation>
    <scope>NUCLEOTIDE SEQUENCE [LARGE SCALE GENOMIC DNA]</scope>
    <source>
        <strain evidence="5 6">CCALA 953</strain>
    </source>
</reference>
<feature type="domain" description="Tyr recombinase" evidence="4">
    <location>
        <begin position="143"/>
        <end position="330"/>
    </location>
</feature>
<dbReference type="PANTHER" id="PTHR30349">
    <property type="entry name" value="PHAGE INTEGRASE-RELATED"/>
    <property type="match status" value="1"/>
</dbReference>
<accession>A0A2A2TME2</accession>
<evidence type="ECO:0000256" key="3">
    <source>
        <dbReference type="ARBA" id="ARBA00023172"/>
    </source>
</evidence>
<dbReference type="SUPFAM" id="SSF56349">
    <property type="entry name" value="DNA breaking-rejoining enzymes"/>
    <property type="match status" value="1"/>
</dbReference>
<keyword evidence="6" id="KW-1185">Reference proteome</keyword>
<dbReference type="EMBL" id="NTFS01000060">
    <property type="protein sequence ID" value="PAX58353.1"/>
    <property type="molecule type" value="Genomic_DNA"/>
</dbReference>
<dbReference type="GO" id="GO:0015074">
    <property type="term" value="P:DNA integration"/>
    <property type="evidence" value="ECO:0007669"/>
    <property type="project" value="InterPro"/>
</dbReference>
<comment type="similarity">
    <text evidence="1">Belongs to the 'phage' integrase family.</text>
</comment>
<dbReference type="PANTHER" id="PTHR30349:SF64">
    <property type="entry name" value="PROPHAGE INTEGRASE INTD-RELATED"/>
    <property type="match status" value="1"/>
</dbReference>
<dbReference type="Proteomes" id="UP000218238">
    <property type="component" value="Unassembled WGS sequence"/>
</dbReference>
<dbReference type="InterPro" id="IPR002104">
    <property type="entry name" value="Integrase_catalytic"/>
</dbReference>
<dbReference type="Pfam" id="PF00589">
    <property type="entry name" value="Phage_integrase"/>
    <property type="match status" value="1"/>
</dbReference>
<dbReference type="CDD" id="cd01195">
    <property type="entry name" value="INT_C_like_5"/>
    <property type="match status" value="1"/>
</dbReference>
<keyword evidence="3" id="KW-0233">DNA recombination</keyword>